<dbReference type="InterPro" id="IPR023376">
    <property type="entry name" value="YqcC-like_dom"/>
</dbReference>
<reference evidence="2 3" key="1">
    <citation type="submission" date="2020-12" db="EMBL/GenBank/DDBJ databases">
        <title>ASc-MMNZ-VFA-070.</title>
        <authorList>
            <person name="Schryvers A."/>
            <person name="Mostafa Nazari M."/>
            <person name="Farshchi Andisi V."/>
            <person name="Timsit E."/>
            <person name="Walter Morck D."/>
        </authorList>
    </citation>
    <scope>NUCLEOTIDE SEQUENCE [LARGE SCALE GENOMIC DNA]</scope>
    <source>
        <strain evidence="2 3">ASc-MMNZ-VFA-070</strain>
    </source>
</reference>
<sequence length="104" mass="12129">MKIEIKTHLQALQKIMQDLELWQSFPPDEQAFSSTAPFSMDTMSANEWLQWVFIPRMYALLEGQQSLPYKMAITPYIEEALKDLDGLNDLLQPIHEIEKLCQSQ</sequence>
<organism evidence="2 3">
    <name type="scientific">Histophilus somni</name>
    <name type="common">Haemophilus somnus</name>
    <dbReference type="NCBI Taxonomy" id="731"/>
    <lineage>
        <taxon>Bacteria</taxon>
        <taxon>Pseudomonadati</taxon>
        <taxon>Pseudomonadota</taxon>
        <taxon>Gammaproteobacteria</taxon>
        <taxon>Pasteurellales</taxon>
        <taxon>Pasteurellaceae</taxon>
        <taxon>Histophilus</taxon>
    </lineage>
</organism>
<dbReference type="GO" id="GO:0044010">
    <property type="term" value="P:single-species biofilm formation"/>
    <property type="evidence" value="ECO:0007669"/>
    <property type="project" value="TreeGrafter"/>
</dbReference>
<dbReference type="RefSeq" id="WP_075293856.1">
    <property type="nucleotide sequence ID" value="NZ_CP018802.1"/>
</dbReference>
<dbReference type="InterPro" id="IPR007384">
    <property type="entry name" value="UCP006257"/>
</dbReference>
<dbReference type="PIRSF" id="PIRSF006257">
    <property type="entry name" value="UCP006257"/>
    <property type="match status" value="1"/>
</dbReference>
<feature type="domain" description="YqcC-like" evidence="1">
    <location>
        <begin position="5"/>
        <end position="100"/>
    </location>
</feature>
<dbReference type="Gene3D" id="1.20.1440.40">
    <property type="entry name" value="YqcC-like"/>
    <property type="match status" value="1"/>
</dbReference>
<dbReference type="EMBL" id="CP066558">
    <property type="protein sequence ID" value="QQF81545.1"/>
    <property type="molecule type" value="Genomic_DNA"/>
</dbReference>
<dbReference type="PANTHER" id="PTHR39586:SF1">
    <property type="entry name" value="CYTOPLASMIC PROTEIN"/>
    <property type="match status" value="1"/>
</dbReference>
<keyword evidence="3" id="KW-1185">Reference proteome</keyword>
<gene>
    <name evidence="2" type="ORF">JFL49_05460</name>
</gene>
<name>A0A9Q7E4F7_HISSO</name>
<evidence type="ECO:0000259" key="1">
    <source>
        <dbReference type="Pfam" id="PF04287"/>
    </source>
</evidence>
<dbReference type="InterPro" id="IPR036814">
    <property type="entry name" value="YqcC-like_sf"/>
</dbReference>
<dbReference type="PANTHER" id="PTHR39586">
    <property type="entry name" value="CYTOPLASMIC PROTEIN-RELATED"/>
    <property type="match status" value="1"/>
</dbReference>
<proteinExistence type="predicted"/>
<protein>
    <submittedName>
        <fullName evidence="2">YqcC family protein</fullName>
    </submittedName>
</protein>
<evidence type="ECO:0000313" key="3">
    <source>
        <dbReference type="Proteomes" id="UP000595373"/>
    </source>
</evidence>
<evidence type="ECO:0000313" key="2">
    <source>
        <dbReference type="EMBL" id="QQF81545.1"/>
    </source>
</evidence>
<dbReference type="OrthoDB" id="8794567at2"/>
<dbReference type="Proteomes" id="UP000595373">
    <property type="component" value="Chromosome"/>
</dbReference>
<dbReference type="SUPFAM" id="SSF158452">
    <property type="entry name" value="YqcC-like"/>
    <property type="match status" value="1"/>
</dbReference>
<dbReference type="AlphaFoldDB" id="A0A9Q7E4F7"/>
<dbReference type="Pfam" id="PF04287">
    <property type="entry name" value="DUF446"/>
    <property type="match status" value="1"/>
</dbReference>
<accession>A0A9Q7E4F7</accession>